<feature type="binding site" evidence="5 6">
    <location>
        <begin position="62"/>
        <end position="67"/>
    </location>
    <ligand>
        <name>FMN</name>
        <dbReference type="ChEBI" id="CHEBI:58210"/>
    </ligand>
</feature>
<evidence type="ECO:0000256" key="3">
    <source>
        <dbReference type="ARBA" id="ARBA00022643"/>
    </source>
</evidence>
<dbReference type="GO" id="GO:0008615">
    <property type="term" value="P:pyridoxine biosynthetic process"/>
    <property type="evidence" value="ECO:0007669"/>
    <property type="project" value="UniProtKB-UniRule"/>
</dbReference>
<feature type="binding site" evidence="5 6">
    <location>
        <begin position="77"/>
        <end position="78"/>
    </location>
    <ligand>
        <name>FMN</name>
        <dbReference type="ChEBI" id="CHEBI:58210"/>
    </ligand>
</feature>
<dbReference type="HAMAP" id="MF_01629">
    <property type="entry name" value="PdxH"/>
    <property type="match status" value="1"/>
</dbReference>
<evidence type="ECO:0000313" key="10">
    <source>
        <dbReference type="Proteomes" id="UP000232638"/>
    </source>
</evidence>
<accession>A0A2K8U9U0</accession>
<comment type="subunit">
    <text evidence="5">Homodimer.</text>
</comment>
<dbReference type="PANTHER" id="PTHR10851:SF0">
    <property type="entry name" value="PYRIDOXINE-5'-PHOSPHATE OXIDASE"/>
    <property type="match status" value="1"/>
</dbReference>
<evidence type="ECO:0000313" key="9">
    <source>
        <dbReference type="EMBL" id="AUB82350.1"/>
    </source>
</evidence>
<proteinExistence type="inferred from homology"/>
<dbReference type="EMBL" id="CP020370">
    <property type="protein sequence ID" value="AUB82350.1"/>
    <property type="molecule type" value="Genomic_DNA"/>
</dbReference>
<feature type="binding site" evidence="5 6">
    <location>
        <position position="186"/>
    </location>
    <ligand>
        <name>FMN</name>
        <dbReference type="ChEBI" id="CHEBI:58210"/>
    </ligand>
</feature>
<dbReference type="InterPro" id="IPR000659">
    <property type="entry name" value="Pyridox_Oxase"/>
</dbReference>
<dbReference type="PANTHER" id="PTHR10851">
    <property type="entry name" value="PYRIDOXINE-5-PHOSPHATE OXIDASE"/>
    <property type="match status" value="1"/>
</dbReference>
<name>A0A2K8U9U0_9GAMM</name>
<dbReference type="InterPro" id="IPR012349">
    <property type="entry name" value="Split_barrel_FMN-bd"/>
</dbReference>
<dbReference type="OrthoDB" id="9780392at2"/>
<evidence type="ECO:0000256" key="2">
    <source>
        <dbReference type="ARBA" id="ARBA00022630"/>
    </source>
</evidence>
<dbReference type="PROSITE" id="PS01064">
    <property type="entry name" value="PYRIDOX_OXIDASE"/>
    <property type="match status" value="1"/>
</dbReference>
<dbReference type="SUPFAM" id="SSF50475">
    <property type="entry name" value="FMN-binding split barrel"/>
    <property type="match status" value="1"/>
</dbReference>
<dbReference type="InterPro" id="IPR019740">
    <property type="entry name" value="Pyridox_Oxase_CS"/>
</dbReference>
<gene>
    <name evidence="5" type="primary">pdxH</name>
    <name evidence="9" type="ORF">THSYN_16280</name>
</gene>
<dbReference type="AlphaFoldDB" id="A0A2K8U9U0"/>
<evidence type="ECO:0000256" key="6">
    <source>
        <dbReference type="PIRSR" id="PIRSR000190-2"/>
    </source>
</evidence>
<dbReference type="InterPro" id="IPR011576">
    <property type="entry name" value="Pyridox_Oxase_N"/>
</dbReference>
<dbReference type="GO" id="GO:0010181">
    <property type="term" value="F:FMN binding"/>
    <property type="evidence" value="ECO:0007669"/>
    <property type="project" value="UniProtKB-UniRule"/>
</dbReference>
<dbReference type="Pfam" id="PF01243">
    <property type="entry name" value="PNPOx_N"/>
    <property type="match status" value="1"/>
</dbReference>
<keyword evidence="3 5" id="KW-0288">FMN</keyword>
<feature type="binding site" evidence="5">
    <location>
        <position position="67"/>
    </location>
    <ligand>
        <name>substrate</name>
    </ligand>
</feature>
<keyword evidence="4 5" id="KW-0560">Oxidoreductase</keyword>
<dbReference type="NCBIfam" id="NF004231">
    <property type="entry name" value="PRK05679.1"/>
    <property type="match status" value="1"/>
</dbReference>
<comment type="pathway">
    <text evidence="5">Cofactor metabolism; pyridoxal 5'-phosphate salvage; pyridoxal 5'-phosphate from pyridoxine 5'-phosphate: step 1/1.</text>
</comment>
<feature type="binding site" evidence="5 6">
    <location>
        <position position="196"/>
    </location>
    <ligand>
        <name>FMN</name>
        <dbReference type="ChEBI" id="CHEBI:58210"/>
    </ligand>
</feature>
<keyword evidence="10" id="KW-1185">Reference proteome</keyword>
<organism evidence="9 10">
    <name type="scientific">Candidatus Thiodictyon syntrophicum</name>
    <dbReference type="NCBI Taxonomy" id="1166950"/>
    <lineage>
        <taxon>Bacteria</taxon>
        <taxon>Pseudomonadati</taxon>
        <taxon>Pseudomonadota</taxon>
        <taxon>Gammaproteobacteria</taxon>
        <taxon>Chromatiales</taxon>
        <taxon>Chromatiaceae</taxon>
        <taxon>Thiodictyon</taxon>
    </lineage>
</organism>
<feature type="binding site" evidence="5 6">
    <location>
        <position position="84"/>
    </location>
    <ligand>
        <name>FMN</name>
        <dbReference type="ChEBI" id="CHEBI:58210"/>
    </ligand>
</feature>
<feature type="binding site" evidence="5 6">
    <location>
        <position position="106"/>
    </location>
    <ligand>
        <name>FMN</name>
        <dbReference type="ChEBI" id="CHEBI:58210"/>
    </ligand>
</feature>
<dbReference type="RefSeq" id="WP_100920083.1">
    <property type="nucleotide sequence ID" value="NZ_CP020370.1"/>
</dbReference>
<feature type="binding site" evidence="5 6">
    <location>
        <begin position="141"/>
        <end position="142"/>
    </location>
    <ligand>
        <name>FMN</name>
        <dbReference type="ChEBI" id="CHEBI:58210"/>
    </ligand>
</feature>
<sequence length="214" mass="24341">MNVNPEAFRTAAMAQGLGEADLNPDPVLQFQHWYEDAIAQDLPEPNAMSLATVDADGQPYLRTVLLKLYDRAGFVFFTNYDSRKSHQIGTNPRVALLFPWVALARQVHITGSARRISTTDSLRYFATRPRGSQIGAWASPQSRVISSRSLLELEVAAMQRRFAEGEIPLPDFWGGYRVEPTEIEFWQGRDCRLHDRFRYRRAAGADWTVERLAP</sequence>
<feature type="domain" description="Pyridoxine 5'-phosphate oxidase dimerisation C-terminal" evidence="8">
    <location>
        <begin position="173"/>
        <end position="214"/>
    </location>
</feature>
<feature type="domain" description="Pyridoxamine 5'-phosphate oxidase N-terminal" evidence="7">
    <location>
        <begin position="35"/>
        <end position="159"/>
    </location>
</feature>
<feature type="binding site" evidence="5">
    <location>
        <position position="132"/>
    </location>
    <ligand>
        <name>substrate</name>
    </ligand>
</feature>
<evidence type="ECO:0000259" key="7">
    <source>
        <dbReference type="Pfam" id="PF01243"/>
    </source>
</evidence>
<feature type="binding site" evidence="5">
    <location>
        <begin position="192"/>
        <end position="194"/>
    </location>
    <ligand>
        <name>substrate</name>
    </ligand>
</feature>
<feature type="binding site" evidence="5 6">
    <location>
        <position position="83"/>
    </location>
    <ligand>
        <name>FMN</name>
        <dbReference type="ChEBI" id="CHEBI:58210"/>
    </ligand>
</feature>
<evidence type="ECO:0000256" key="1">
    <source>
        <dbReference type="ARBA" id="ARBA00007301"/>
    </source>
</evidence>
<dbReference type="InterPro" id="IPR019576">
    <property type="entry name" value="Pyridoxamine_oxidase_dimer_C"/>
</dbReference>
<dbReference type="EC" id="1.4.3.5" evidence="5"/>
<dbReference type="PIRSF" id="PIRSF000190">
    <property type="entry name" value="Pyd_amn-ph_oxd"/>
    <property type="match status" value="1"/>
</dbReference>
<comment type="catalytic activity">
    <reaction evidence="5">
        <text>pyridoxamine 5'-phosphate + O2 + H2O = pyridoxal 5'-phosphate + H2O2 + NH4(+)</text>
        <dbReference type="Rhea" id="RHEA:15817"/>
        <dbReference type="ChEBI" id="CHEBI:15377"/>
        <dbReference type="ChEBI" id="CHEBI:15379"/>
        <dbReference type="ChEBI" id="CHEBI:16240"/>
        <dbReference type="ChEBI" id="CHEBI:28938"/>
        <dbReference type="ChEBI" id="CHEBI:58451"/>
        <dbReference type="ChEBI" id="CHEBI:597326"/>
        <dbReference type="EC" id="1.4.3.5"/>
    </reaction>
</comment>
<evidence type="ECO:0000259" key="8">
    <source>
        <dbReference type="Pfam" id="PF10590"/>
    </source>
</evidence>
<evidence type="ECO:0000256" key="4">
    <source>
        <dbReference type="ARBA" id="ARBA00023002"/>
    </source>
</evidence>
<comment type="similarity">
    <text evidence="1 5">Belongs to the pyridoxamine 5'-phosphate oxidase family.</text>
</comment>
<dbReference type="Proteomes" id="UP000232638">
    <property type="component" value="Chromosome"/>
</dbReference>
<protein>
    <recommendedName>
        <fullName evidence="5">Pyridoxine/pyridoxamine 5'-phosphate oxidase</fullName>
        <ecNumber evidence="5">1.4.3.5</ecNumber>
    </recommendedName>
    <alternativeName>
        <fullName evidence="5">PNP/PMP oxidase</fullName>
        <shortName evidence="5">PNPOx</shortName>
    </alternativeName>
    <alternativeName>
        <fullName evidence="5">Pyridoxal 5'-phosphate synthase</fullName>
    </alternativeName>
</protein>
<comment type="cofactor">
    <cofactor evidence="5 6">
        <name>FMN</name>
        <dbReference type="ChEBI" id="CHEBI:58210"/>
    </cofactor>
    <text evidence="5 6">Binds 1 FMN per subunit.</text>
</comment>
<dbReference type="NCBIfam" id="TIGR00558">
    <property type="entry name" value="pdxH"/>
    <property type="match status" value="1"/>
</dbReference>
<reference evidence="9 10" key="1">
    <citation type="submission" date="2017-03" db="EMBL/GenBank/DDBJ databases">
        <title>Complete genome sequence of Candidatus 'Thiodictyon syntrophicum' sp. nov. strain Cad16T, a photolithoautotroph purple sulfur bacterium isolated from an alpine meromictic lake.</title>
        <authorList>
            <person name="Luedin S.M."/>
            <person name="Pothier J.F."/>
            <person name="Danza F."/>
            <person name="Storelli N."/>
            <person name="Wittwer M."/>
            <person name="Tonolla M."/>
        </authorList>
    </citation>
    <scope>NUCLEOTIDE SEQUENCE [LARGE SCALE GENOMIC DNA]</scope>
    <source>
        <strain evidence="9 10">Cad16T</strain>
    </source>
</reference>
<keyword evidence="5" id="KW-0664">Pyridoxine biosynthesis</keyword>
<comment type="catalytic activity">
    <reaction evidence="5">
        <text>pyridoxine 5'-phosphate + O2 = pyridoxal 5'-phosphate + H2O2</text>
        <dbReference type="Rhea" id="RHEA:15149"/>
        <dbReference type="ChEBI" id="CHEBI:15379"/>
        <dbReference type="ChEBI" id="CHEBI:16240"/>
        <dbReference type="ChEBI" id="CHEBI:58589"/>
        <dbReference type="ChEBI" id="CHEBI:597326"/>
        <dbReference type="EC" id="1.4.3.5"/>
    </reaction>
</comment>
<dbReference type="UniPathway" id="UPA01068">
    <property type="reaction ID" value="UER00304"/>
</dbReference>
<dbReference type="Gene3D" id="2.30.110.10">
    <property type="entry name" value="Electron Transport, Fmn-binding Protein, Chain A"/>
    <property type="match status" value="1"/>
</dbReference>
<evidence type="ECO:0000256" key="5">
    <source>
        <dbReference type="HAMAP-Rule" id="MF_01629"/>
    </source>
</evidence>
<feature type="binding site" evidence="5">
    <location>
        <position position="128"/>
    </location>
    <ligand>
        <name>substrate</name>
    </ligand>
</feature>
<feature type="binding site" evidence="5">
    <location>
        <position position="124"/>
    </location>
    <ligand>
        <name>substrate</name>
    </ligand>
</feature>
<dbReference type="KEGG" id="tsy:THSYN_16280"/>
<dbReference type="Pfam" id="PF10590">
    <property type="entry name" value="PNP_phzG_C"/>
    <property type="match status" value="1"/>
</dbReference>
<comment type="function">
    <text evidence="5">Catalyzes the oxidation of either pyridoxine 5'-phosphate (PNP) or pyridoxamine 5'-phosphate (PMP) into pyridoxal 5'-phosphate (PLP).</text>
</comment>
<keyword evidence="2 5" id="KW-0285">Flavoprotein</keyword>
<dbReference type="GO" id="GO:0004733">
    <property type="term" value="F:pyridoxamine phosphate oxidase activity"/>
    <property type="evidence" value="ECO:0007669"/>
    <property type="project" value="UniProtKB-UniRule"/>
</dbReference>
<comment type="pathway">
    <text evidence="5">Cofactor metabolism; pyridoxal 5'-phosphate salvage; pyridoxal 5'-phosphate from pyridoxamine 5'-phosphate: step 1/1.</text>
</comment>